<dbReference type="RefSeq" id="WP_345541420.1">
    <property type="nucleotide sequence ID" value="NZ_BAABGJ010000080.1"/>
</dbReference>
<evidence type="ECO:0000256" key="1">
    <source>
        <dbReference type="ARBA" id="ARBA00004236"/>
    </source>
</evidence>
<dbReference type="EMBL" id="BAABGJ010000080">
    <property type="protein sequence ID" value="GAA4356621.1"/>
    <property type="molecule type" value="Genomic_DNA"/>
</dbReference>
<dbReference type="Gene3D" id="3.90.550.10">
    <property type="entry name" value="Spore Coat Polysaccharide Biosynthesis Protein SpsA, Chain A"/>
    <property type="match status" value="1"/>
</dbReference>
<sequence>MLGIVIPAHNEEQLIGNCTRAAMRAARHAALGGERVEVLVVLDSCTDASGVVAAGAGAFTVTVRVRNVGAARAVGAQVLLDRGARWLAFTDADTVVSDSWLVDQLAQQADAVCGSIGVEDWSPHGVHAELIEAHFRETYFDRDGHRHVHGANLGVSAEAYRKAGGFRSLACSEDVALVAALEATGARIAWSAAPRVVTSARCDGRAAGGFAQALLTAVAARLAPAPACGVPASGPA</sequence>
<evidence type="ECO:0000313" key="8">
    <source>
        <dbReference type="Proteomes" id="UP001500975"/>
    </source>
</evidence>
<comment type="subcellular location">
    <subcellularLocation>
        <location evidence="1">Cell membrane</location>
    </subcellularLocation>
</comment>
<keyword evidence="5" id="KW-0472">Membrane</keyword>
<evidence type="ECO:0000256" key="5">
    <source>
        <dbReference type="ARBA" id="ARBA00023136"/>
    </source>
</evidence>
<keyword evidence="8" id="KW-1185">Reference proteome</keyword>
<dbReference type="PANTHER" id="PTHR43646">
    <property type="entry name" value="GLYCOSYLTRANSFERASE"/>
    <property type="match status" value="1"/>
</dbReference>
<evidence type="ECO:0000313" key="7">
    <source>
        <dbReference type="EMBL" id="GAA4356621.1"/>
    </source>
</evidence>
<evidence type="ECO:0000256" key="3">
    <source>
        <dbReference type="ARBA" id="ARBA00022676"/>
    </source>
</evidence>
<protein>
    <submittedName>
        <fullName evidence="7">Glycosyltransferase</fullName>
    </submittedName>
</protein>
<keyword evidence="4" id="KW-0808">Transferase</keyword>
<evidence type="ECO:0000259" key="6">
    <source>
        <dbReference type="Pfam" id="PF00535"/>
    </source>
</evidence>
<dbReference type="SUPFAM" id="SSF53448">
    <property type="entry name" value="Nucleotide-diphospho-sugar transferases"/>
    <property type="match status" value="1"/>
</dbReference>
<dbReference type="PANTHER" id="PTHR43646:SF2">
    <property type="entry name" value="GLYCOSYLTRANSFERASE 2-LIKE DOMAIN-CONTAINING PROTEIN"/>
    <property type="match status" value="1"/>
</dbReference>
<reference evidence="8" key="1">
    <citation type="journal article" date="2019" name="Int. J. Syst. Evol. Microbiol.">
        <title>The Global Catalogue of Microorganisms (GCM) 10K type strain sequencing project: providing services to taxonomists for standard genome sequencing and annotation.</title>
        <authorList>
            <consortium name="The Broad Institute Genomics Platform"/>
            <consortium name="The Broad Institute Genome Sequencing Center for Infectious Disease"/>
            <person name="Wu L."/>
            <person name="Ma J."/>
        </authorList>
    </citation>
    <scope>NUCLEOTIDE SEQUENCE [LARGE SCALE GENOMIC DNA]</scope>
    <source>
        <strain evidence="8">JCM 17804</strain>
    </source>
</reference>
<keyword evidence="3" id="KW-0328">Glycosyltransferase</keyword>
<gene>
    <name evidence="7" type="ORF">GCM10023165_49830</name>
</gene>
<evidence type="ECO:0000256" key="2">
    <source>
        <dbReference type="ARBA" id="ARBA00022475"/>
    </source>
</evidence>
<comment type="caution">
    <text evidence="7">The sequence shown here is derived from an EMBL/GenBank/DDBJ whole genome shotgun (WGS) entry which is preliminary data.</text>
</comment>
<keyword evidence="2" id="KW-1003">Cell membrane</keyword>
<dbReference type="InterPro" id="IPR029044">
    <property type="entry name" value="Nucleotide-diphossugar_trans"/>
</dbReference>
<proteinExistence type="predicted"/>
<evidence type="ECO:0000256" key="4">
    <source>
        <dbReference type="ARBA" id="ARBA00022679"/>
    </source>
</evidence>
<dbReference type="Pfam" id="PF00535">
    <property type="entry name" value="Glycos_transf_2"/>
    <property type="match status" value="1"/>
</dbReference>
<name>A0ABP8IE55_9BURK</name>
<dbReference type="Proteomes" id="UP001500975">
    <property type="component" value="Unassembled WGS sequence"/>
</dbReference>
<feature type="domain" description="Glycosyltransferase 2-like" evidence="6">
    <location>
        <begin position="4"/>
        <end position="162"/>
    </location>
</feature>
<dbReference type="CDD" id="cd00761">
    <property type="entry name" value="Glyco_tranf_GTA_type"/>
    <property type="match status" value="1"/>
</dbReference>
<organism evidence="7 8">
    <name type="scientific">Variovorax defluvii</name>
    <dbReference type="NCBI Taxonomy" id="913761"/>
    <lineage>
        <taxon>Bacteria</taxon>
        <taxon>Pseudomonadati</taxon>
        <taxon>Pseudomonadota</taxon>
        <taxon>Betaproteobacteria</taxon>
        <taxon>Burkholderiales</taxon>
        <taxon>Comamonadaceae</taxon>
        <taxon>Variovorax</taxon>
    </lineage>
</organism>
<dbReference type="InterPro" id="IPR001173">
    <property type="entry name" value="Glyco_trans_2-like"/>
</dbReference>
<accession>A0ABP8IE55</accession>